<evidence type="ECO:0000256" key="4">
    <source>
        <dbReference type="ARBA" id="ARBA00022603"/>
    </source>
</evidence>
<dbReference type="Gene3D" id="3.30.950.10">
    <property type="entry name" value="Methyltransferase, Cobalt-precorrin-4 Transmethylase, Domain 2"/>
    <property type="match status" value="1"/>
</dbReference>
<dbReference type="PANTHER" id="PTHR43467:SF2">
    <property type="entry name" value="COBALT-PRECORRIN-2 C(20)-METHYLTRANSFERASE"/>
    <property type="match status" value="1"/>
</dbReference>
<evidence type="ECO:0000256" key="5">
    <source>
        <dbReference type="ARBA" id="ARBA00022679"/>
    </source>
</evidence>
<reference evidence="10 11" key="1">
    <citation type="submission" date="2018-12" db="EMBL/GenBank/DDBJ databases">
        <authorList>
            <person name="Grouzdev D.S."/>
            <person name="Krutkina M.S."/>
        </authorList>
    </citation>
    <scope>NUCLEOTIDE SEQUENCE [LARGE SCALE GENOMIC DNA]</scope>
    <source>
        <strain evidence="10 11">RmlP026</strain>
    </source>
</reference>
<organism evidence="10 11">
    <name type="scientific">Lichenibacterium minor</name>
    <dbReference type="NCBI Taxonomy" id="2316528"/>
    <lineage>
        <taxon>Bacteria</taxon>
        <taxon>Pseudomonadati</taxon>
        <taxon>Pseudomonadota</taxon>
        <taxon>Alphaproteobacteria</taxon>
        <taxon>Hyphomicrobiales</taxon>
        <taxon>Lichenihabitantaceae</taxon>
        <taxon>Lichenibacterium</taxon>
    </lineage>
</organism>
<evidence type="ECO:0000256" key="6">
    <source>
        <dbReference type="ARBA" id="ARBA00022691"/>
    </source>
</evidence>
<gene>
    <name evidence="10" type="ORF">D3273_16320</name>
</gene>
<name>A0A4V1RUF1_9HYPH</name>
<dbReference type="InterPro" id="IPR014777">
    <property type="entry name" value="4pyrrole_Mease_sub1"/>
</dbReference>
<dbReference type="UniPathway" id="UPA00148"/>
<dbReference type="GO" id="GO:0032259">
    <property type="term" value="P:methylation"/>
    <property type="evidence" value="ECO:0007669"/>
    <property type="project" value="UniProtKB-KW"/>
</dbReference>
<dbReference type="CDD" id="cd11645">
    <property type="entry name" value="Precorrin_2_C20_MT"/>
    <property type="match status" value="1"/>
</dbReference>
<proteinExistence type="inferred from homology"/>
<comment type="pathway">
    <text evidence="1">Cofactor biosynthesis; adenosylcobalamin biosynthesis.</text>
</comment>
<dbReference type="GO" id="GO:0030788">
    <property type="term" value="F:precorrin-2 C20-methyltransferase activity"/>
    <property type="evidence" value="ECO:0007669"/>
    <property type="project" value="UniProtKB-EC"/>
</dbReference>
<dbReference type="SUPFAM" id="SSF53790">
    <property type="entry name" value="Tetrapyrrole methylase"/>
    <property type="match status" value="1"/>
</dbReference>
<reference evidence="10 11" key="2">
    <citation type="submission" date="2019-02" db="EMBL/GenBank/DDBJ databases">
        <title>'Lichenibacterium ramalinii' gen. nov. sp. nov., 'Lichenibacterium minor' gen. nov. sp. nov.</title>
        <authorList>
            <person name="Pankratov T."/>
        </authorList>
    </citation>
    <scope>NUCLEOTIDE SEQUENCE [LARGE SCALE GENOMIC DNA]</scope>
    <source>
        <strain evidence="10 11">RmlP026</strain>
    </source>
</reference>
<dbReference type="InterPro" id="IPR000878">
    <property type="entry name" value="4pyrrol_Mease"/>
</dbReference>
<dbReference type="EMBL" id="QYBB01000019">
    <property type="protein sequence ID" value="RYC30934.1"/>
    <property type="molecule type" value="Genomic_DNA"/>
</dbReference>
<dbReference type="InterPro" id="IPR014776">
    <property type="entry name" value="4pyrrole_Mease_sub2"/>
</dbReference>
<evidence type="ECO:0000256" key="1">
    <source>
        <dbReference type="ARBA" id="ARBA00004953"/>
    </source>
</evidence>
<dbReference type="NCBIfam" id="TIGR01467">
    <property type="entry name" value="cobI_cbiL"/>
    <property type="match status" value="1"/>
</dbReference>
<dbReference type="Gene3D" id="3.40.1010.10">
    <property type="entry name" value="Cobalt-precorrin-4 Transmethylase, Domain 1"/>
    <property type="match status" value="1"/>
</dbReference>
<keyword evidence="11" id="KW-1185">Reference proteome</keyword>
<comment type="caution">
    <text evidence="10">The sequence shown here is derived from an EMBL/GenBank/DDBJ whole genome shotgun (WGS) entry which is preliminary data.</text>
</comment>
<dbReference type="GO" id="GO:0009236">
    <property type="term" value="P:cobalamin biosynthetic process"/>
    <property type="evidence" value="ECO:0007669"/>
    <property type="project" value="UniProtKB-UniRule"/>
</dbReference>
<dbReference type="RefSeq" id="WP_129227959.1">
    <property type="nucleotide sequence ID" value="NZ_QYBB01000019.1"/>
</dbReference>
<dbReference type="Proteomes" id="UP000290759">
    <property type="component" value="Unassembled WGS sequence"/>
</dbReference>
<evidence type="ECO:0000256" key="2">
    <source>
        <dbReference type="ARBA" id="ARBA00005879"/>
    </source>
</evidence>
<dbReference type="EC" id="2.1.1.130" evidence="10"/>
<dbReference type="NCBIfam" id="NF004647">
    <property type="entry name" value="PRK05990.1"/>
    <property type="match status" value="1"/>
</dbReference>
<evidence type="ECO:0000313" key="11">
    <source>
        <dbReference type="Proteomes" id="UP000290759"/>
    </source>
</evidence>
<accession>A0A4V1RUF1</accession>
<dbReference type="AlphaFoldDB" id="A0A4V1RUF1"/>
<dbReference type="InterPro" id="IPR006364">
    <property type="entry name" value="CobI/CbiL/CobIJ_dom"/>
</dbReference>
<dbReference type="PROSITE" id="PS00839">
    <property type="entry name" value="SUMT_1"/>
    <property type="match status" value="1"/>
</dbReference>
<protein>
    <submittedName>
        <fullName evidence="10">Precorrin-2 C(20)-methyltransferase</fullName>
        <ecNumber evidence="10">2.1.1.130</ecNumber>
    </submittedName>
</protein>
<keyword evidence="6" id="KW-0949">S-adenosyl-L-methionine</keyword>
<keyword evidence="5 8" id="KW-0808">Transferase</keyword>
<sequence length="243" mass="25866">MSAAGRLTGVGLGPGDPDLLTVKAVRALEAAPVVSYFAKRGRRGVARAIADRWLPAGVEELPLHYPVTVEIPFDHPDYVAALSGFYADAAEALARHLAAGRDVALLCEGDPLFYGSFMHLYVRLRERFSCAIVPGITGMSGCWTAAGEPMTWGDDVLTVVPGTLAAGPLRARLASADAAVVMKLGRNLPKVRAALAEAGLLERAVYVERGTMAAEVVMPLTEKRDDEAPYFSVVLVPGRGRRP</sequence>
<dbReference type="PANTHER" id="PTHR43467">
    <property type="entry name" value="COBALT-PRECORRIN-2 C(20)-METHYLTRANSFERASE"/>
    <property type="match status" value="1"/>
</dbReference>
<evidence type="ECO:0000256" key="7">
    <source>
        <dbReference type="PIRNR" id="PIRNR036427"/>
    </source>
</evidence>
<comment type="similarity">
    <text evidence="2 7 8">Belongs to the precorrin methyltransferase family.</text>
</comment>
<dbReference type="InterPro" id="IPR012382">
    <property type="entry name" value="CobI/CbiL"/>
</dbReference>
<dbReference type="PIRSF" id="PIRSF036427">
    <property type="entry name" value="Precrrn-2_mtase"/>
    <property type="match status" value="1"/>
</dbReference>
<dbReference type="Pfam" id="PF00590">
    <property type="entry name" value="TP_methylase"/>
    <property type="match status" value="1"/>
</dbReference>
<evidence type="ECO:0000256" key="8">
    <source>
        <dbReference type="RuleBase" id="RU003960"/>
    </source>
</evidence>
<evidence type="ECO:0000259" key="9">
    <source>
        <dbReference type="Pfam" id="PF00590"/>
    </source>
</evidence>
<dbReference type="InterPro" id="IPR003043">
    <property type="entry name" value="Uropor_MeTrfase_CS"/>
</dbReference>
<dbReference type="InterPro" id="IPR035996">
    <property type="entry name" value="4pyrrol_Methylase_sf"/>
</dbReference>
<feature type="domain" description="Tetrapyrrole methylase" evidence="9">
    <location>
        <begin position="6"/>
        <end position="221"/>
    </location>
</feature>
<evidence type="ECO:0000256" key="3">
    <source>
        <dbReference type="ARBA" id="ARBA00022573"/>
    </source>
</evidence>
<keyword evidence="4 8" id="KW-0489">Methyltransferase</keyword>
<keyword evidence="3" id="KW-0169">Cobalamin biosynthesis</keyword>
<dbReference type="PROSITE" id="PS00840">
    <property type="entry name" value="SUMT_2"/>
    <property type="match status" value="1"/>
</dbReference>
<dbReference type="OrthoDB" id="9804789at2"/>
<evidence type="ECO:0000313" key="10">
    <source>
        <dbReference type="EMBL" id="RYC30934.1"/>
    </source>
</evidence>